<gene>
    <name evidence="2" type="ORF">HGM15179_002116</name>
</gene>
<protein>
    <submittedName>
        <fullName evidence="2">Uncharacterized protein</fullName>
    </submittedName>
</protein>
<feature type="region of interest" description="Disordered" evidence="1">
    <location>
        <begin position="63"/>
        <end position="87"/>
    </location>
</feature>
<evidence type="ECO:0000313" key="2">
    <source>
        <dbReference type="EMBL" id="TRZ25011.1"/>
    </source>
</evidence>
<sequence>MLLRSSFAEKALELDTELTMRQQRVLAGKKAILDCIRLSVASSLREVILSSDQHRCYLDQAPARKGSSKDLQQNRATLRSLPTHHLL</sequence>
<proteinExistence type="predicted"/>
<comment type="caution">
    <text evidence="2">The sequence shown here is derived from an EMBL/GenBank/DDBJ whole genome shotgun (WGS) entry which is preliminary data.</text>
</comment>
<dbReference type="Proteomes" id="UP000796761">
    <property type="component" value="Unassembled WGS sequence"/>
</dbReference>
<evidence type="ECO:0000256" key="1">
    <source>
        <dbReference type="SAM" id="MobiDB-lite"/>
    </source>
</evidence>
<dbReference type="EMBL" id="SWJQ01000035">
    <property type="protein sequence ID" value="TRZ25011.1"/>
    <property type="molecule type" value="Genomic_DNA"/>
</dbReference>
<accession>A0A8K1GTI4</accession>
<keyword evidence="3" id="KW-1185">Reference proteome</keyword>
<dbReference type="OrthoDB" id="10471293at2759"/>
<name>A0A8K1GTI4_9PASS</name>
<reference evidence="2" key="1">
    <citation type="submission" date="2019-04" db="EMBL/GenBank/DDBJ databases">
        <title>Genome assembly of Zosterops borbonicus 15179.</title>
        <authorList>
            <person name="Leroy T."/>
            <person name="Anselmetti Y."/>
            <person name="Tilak M.-K."/>
            <person name="Nabholz B."/>
        </authorList>
    </citation>
    <scope>NUCLEOTIDE SEQUENCE</scope>
    <source>
        <strain evidence="2">HGM_15179</strain>
        <tissue evidence="2">Muscle</tissue>
    </source>
</reference>
<evidence type="ECO:0000313" key="3">
    <source>
        <dbReference type="Proteomes" id="UP000796761"/>
    </source>
</evidence>
<organism evidence="2 3">
    <name type="scientific">Zosterops borbonicus</name>
    <dbReference type="NCBI Taxonomy" id="364589"/>
    <lineage>
        <taxon>Eukaryota</taxon>
        <taxon>Metazoa</taxon>
        <taxon>Chordata</taxon>
        <taxon>Craniata</taxon>
        <taxon>Vertebrata</taxon>
        <taxon>Euteleostomi</taxon>
        <taxon>Archelosauria</taxon>
        <taxon>Archosauria</taxon>
        <taxon>Dinosauria</taxon>
        <taxon>Saurischia</taxon>
        <taxon>Theropoda</taxon>
        <taxon>Coelurosauria</taxon>
        <taxon>Aves</taxon>
        <taxon>Neognathae</taxon>
        <taxon>Neoaves</taxon>
        <taxon>Telluraves</taxon>
        <taxon>Australaves</taxon>
        <taxon>Passeriformes</taxon>
        <taxon>Sylvioidea</taxon>
        <taxon>Zosteropidae</taxon>
        <taxon>Zosterops</taxon>
    </lineage>
</organism>
<dbReference type="AlphaFoldDB" id="A0A8K1GTI4"/>